<dbReference type="InterPro" id="IPR025150">
    <property type="entry name" value="GH123_cat"/>
</dbReference>
<evidence type="ECO:0000313" key="3">
    <source>
        <dbReference type="Proteomes" id="UP000502998"/>
    </source>
</evidence>
<dbReference type="AlphaFoldDB" id="A0A679IKU7"/>
<accession>A0A679IKU7</accession>
<protein>
    <recommendedName>
        <fullName evidence="1">Glycoside hydrolase 123 catalytic domain-containing protein</fullName>
    </recommendedName>
</protein>
<dbReference type="KEGG" id="esg:EsVE80_14090"/>
<name>A0A679IKU7_9ENTE</name>
<proteinExistence type="predicted"/>
<gene>
    <name evidence="2" type="ORF">EsVE80_14090</name>
</gene>
<evidence type="ECO:0000313" key="2">
    <source>
        <dbReference type="EMBL" id="BCA85886.1"/>
    </source>
</evidence>
<keyword evidence="3" id="KW-1185">Reference proteome</keyword>
<feature type="domain" description="Glycoside hydrolase 123 catalytic" evidence="1">
    <location>
        <begin position="172"/>
        <end position="509"/>
    </location>
</feature>
<dbReference type="Proteomes" id="UP000502998">
    <property type="component" value="Chromosome"/>
</dbReference>
<reference evidence="2 3" key="1">
    <citation type="submission" date="2020-02" db="EMBL/GenBank/DDBJ databases">
        <title>Characterization of vanA genotype vancomycin-resistant Enterococcus saigonensis VE80.</title>
        <authorList>
            <person name="Harada T."/>
            <person name="Motooka D."/>
            <person name="Nakamura S."/>
            <person name="Yamamoto Y."/>
            <person name="Kawahara R."/>
            <person name="Kawatsu K."/>
        </authorList>
    </citation>
    <scope>NUCLEOTIDE SEQUENCE [LARGE SCALE GENOMIC DNA]</scope>
    <source>
        <strain evidence="2 3">VE80</strain>
    </source>
</reference>
<dbReference type="RefSeq" id="WP_173103113.1">
    <property type="nucleotide sequence ID" value="NZ_AP022822.1"/>
</dbReference>
<organism evidence="2 3">
    <name type="scientific">Enterococcus saigonensis</name>
    <dbReference type="NCBI Taxonomy" id="1805431"/>
    <lineage>
        <taxon>Bacteria</taxon>
        <taxon>Bacillati</taxon>
        <taxon>Bacillota</taxon>
        <taxon>Bacilli</taxon>
        <taxon>Lactobacillales</taxon>
        <taxon>Enterococcaceae</taxon>
        <taxon>Enterococcus</taxon>
    </lineage>
</organism>
<sequence>MECLIVSESYKASTKLLQGIPEQMEKIEAAYNQTVAFQILLHNGQKNHYLLNEQFSIPDEIETPMYRIAINTQLNYQAQFVEYYLAKDNIAYADKLIEEKSYTCDGDRYAPIYVEIPIDETISKKNYSIEILVFQSFINQDDRLIARKQIDLAISDFKFPKNIKDNFKLDIWQQPSNLARTFKVPLFGDEHFKLIDQMAKILAGIGQKSVTIIAGEIPWKGWFNYIVKDFPANLYEYSIVPIKRNKNGEIICDFSLLDRYLNTFFKYGIDWEINIFGLLGVWTPPFFPLNNDMEHPEKLVLRYFDEESSKMKFIKDKEDFQTYFRLLVDHMVELGLWDKTYFNADEPKFNEVDKFQSSLKALKEIEPSIKIKVAFDKEPVLEALIQDVDYPVTSFYCTTKHYKELSEKFSEKTQYYICNYPTKPNTFLHSPLLEARVQGLLAYYLKTNGLLRWAFNCWPIHARTDIRYNTAALPIGDNCLVYPGYNGNILLSLRYKQLKRGIEDYWLLKELENYDEQIAEKIVSAFLEKKSPSKWMMNSHETDSSVFNLSDEKFYILQETIISKLIEVNQGRKNDE</sequence>
<evidence type="ECO:0000259" key="1">
    <source>
        <dbReference type="Pfam" id="PF13320"/>
    </source>
</evidence>
<dbReference type="Pfam" id="PF13320">
    <property type="entry name" value="GH123_cat"/>
    <property type="match status" value="1"/>
</dbReference>
<dbReference type="EMBL" id="AP022822">
    <property type="protein sequence ID" value="BCA85886.1"/>
    <property type="molecule type" value="Genomic_DNA"/>
</dbReference>